<keyword evidence="4 7" id="KW-0540">Nuclease</keyword>
<organism evidence="10 11">
    <name type="scientific">Turicibacter bilis</name>
    <dbReference type="NCBI Taxonomy" id="2735723"/>
    <lineage>
        <taxon>Bacteria</taxon>
        <taxon>Bacillati</taxon>
        <taxon>Bacillota</taxon>
        <taxon>Erysipelotrichia</taxon>
        <taxon>Erysipelotrichales</taxon>
        <taxon>Turicibacteraceae</taxon>
        <taxon>Turicibacter</taxon>
    </lineage>
</organism>
<accession>A0A9Q9FG62</accession>
<dbReference type="InterPro" id="IPR026843">
    <property type="entry name" value="SbcD_C"/>
</dbReference>
<dbReference type="AlphaFoldDB" id="A0A9Q9FG62"/>
<evidence type="ECO:0000256" key="3">
    <source>
        <dbReference type="ARBA" id="ARBA00013365"/>
    </source>
</evidence>
<dbReference type="Gene3D" id="3.60.21.10">
    <property type="match status" value="1"/>
</dbReference>
<dbReference type="GO" id="GO:0004519">
    <property type="term" value="F:endonuclease activity"/>
    <property type="evidence" value="ECO:0007669"/>
    <property type="project" value="UniProtKB-KW"/>
</dbReference>
<evidence type="ECO:0000313" key="10">
    <source>
        <dbReference type="EMBL" id="UUF07990.1"/>
    </source>
</evidence>
<evidence type="ECO:0000259" key="8">
    <source>
        <dbReference type="Pfam" id="PF00149"/>
    </source>
</evidence>
<keyword evidence="5 7" id="KW-0378">Hydrolase</keyword>
<evidence type="ECO:0000256" key="7">
    <source>
        <dbReference type="RuleBase" id="RU363069"/>
    </source>
</evidence>
<dbReference type="InterPro" id="IPR004843">
    <property type="entry name" value="Calcineurin-like_PHP"/>
</dbReference>
<evidence type="ECO:0000259" key="9">
    <source>
        <dbReference type="Pfam" id="PF12320"/>
    </source>
</evidence>
<dbReference type="Pfam" id="PF12320">
    <property type="entry name" value="SbcD_C"/>
    <property type="match status" value="1"/>
</dbReference>
<gene>
    <name evidence="7" type="primary">sbcD</name>
    <name evidence="10" type="ORF">J0J70_10255</name>
</gene>
<dbReference type="GO" id="GO:0006310">
    <property type="term" value="P:DNA recombination"/>
    <property type="evidence" value="ECO:0007669"/>
    <property type="project" value="UniProtKB-KW"/>
</dbReference>
<reference evidence="10" key="1">
    <citation type="submission" date="2021-03" db="EMBL/GenBank/DDBJ databases">
        <title>Comparative Genomics and Metabolomics in the genus Turicibacter.</title>
        <authorList>
            <person name="Maki J."/>
            <person name="Looft T."/>
        </authorList>
    </citation>
    <scope>NUCLEOTIDE SEQUENCE</scope>
    <source>
        <strain evidence="10">ISU324</strain>
    </source>
</reference>
<name>A0A9Q9FG62_9FIRM</name>
<dbReference type="InterPro" id="IPR029052">
    <property type="entry name" value="Metallo-depent_PP-like"/>
</dbReference>
<evidence type="ECO:0000313" key="11">
    <source>
        <dbReference type="Proteomes" id="UP001058072"/>
    </source>
</evidence>
<keyword evidence="6 7" id="KW-0269">Exonuclease</keyword>
<dbReference type="Proteomes" id="UP001058072">
    <property type="component" value="Chromosome"/>
</dbReference>
<dbReference type="GO" id="GO:0006260">
    <property type="term" value="P:DNA replication"/>
    <property type="evidence" value="ECO:0007669"/>
    <property type="project" value="UniProtKB-KW"/>
</dbReference>
<feature type="domain" description="Calcineurin-like phosphoesterase" evidence="8">
    <location>
        <begin position="1"/>
        <end position="218"/>
    </location>
</feature>
<keyword evidence="7" id="KW-0233">DNA recombination</keyword>
<evidence type="ECO:0000256" key="6">
    <source>
        <dbReference type="ARBA" id="ARBA00022839"/>
    </source>
</evidence>
<sequence length="377" mass="42760">MRFLHLGDLHFGKIVNSFSMIEDQQYVLEQVKEYVKKYKPDAVLLAGDIYDRSVPPARAVSLYSQFLRDVLMELKTPVLAVAGNHDGADLISFGHELFEAAHYYVAGRYTKEMKKVVLQDEHGPVNVYLLPFADYAVVREAHQDETIKSLDEAMRVTLESNPINKEERNVLVTHAFVVGGEDPQESDSEKKLVVGGKESVSATHFEPFDYVALGHLHRTQKVGSDKIRYSGSLLKYSFSEENYQKSVTMIDLSGTGELTCELLPLTPRRDLRTLTGQLDDLLNQPGSEDYLRVILTDKGELLEPMAKLRQVYPNVMILDLLENNRDFKGSGLTKQAREQKTPEQLFADFYEHHKGETIHEEGAQLITQLIQQLRGEC</sequence>
<keyword evidence="7" id="KW-0235">DNA replication</keyword>
<proteinExistence type="inferred from homology"/>
<dbReference type="EMBL" id="CP071250">
    <property type="protein sequence ID" value="UUF07990.1"/>
    <property type="molecule type" value="Genomic_DNA"/>
</dbReference>
<dbReference type="PANTHER" id="PTHR30337">
    <property type="entry name" value="COMPONENT OF ATP-DEPENDENT DSDNA EXONUCLEASE"/>
    <property type="match status" value="1"/>
</dbReference>
<dbReference type="CDD" id="cd00840">
    <property type="entry name" value="MPP_Mre11_N"/>
    <property type="match status" value="1"/>
</dbReference>
<dbReference type="InterPro" id="IPR004593">
    <property type="entry name" value="SbcD"/>
</dbReference>
<dbReference type="RefSeq" id="WP_055274845.1">
    <property type="nucleotide sequence ID" value="NZ_CP071250.1"/>
</dbReference>
<dbReference type="NCBIfam" id="TIGR00619">
    <property type="entry name" value="sbcd"/>
    <property type="match status" value="1"/>
</dbReference>
<dbReference type="PANTHER" id="PTHR30337:SF0">
    <property type="entry name" value="NUCLEASE SBCCD SUBUNIT D"/>
    <property type="match status" value="1"/>
</dbReference>
<dbReference type="SUPFAM" id="SSF56300">
    <property type="entry name" value="Metallo-dependent phosphatases"/>
    <property type="match status" value="1"/>
</dbReference>
<dbReference type="GO" id="GO:0008408">
    <property type="term" value="F:3'-5' exonuclease activity"/>
    <property type="evidence" value="ECO:0007669"/>
    <property type="project" value="InterPro"/>
</dbReference>
<dbReference type="InterPro" id="IPR050535">
    <property type="entry name" value="DNA_Repair-Maintenance_Comp"/>
</dbReference>
<comment type="similarity">
    <text evidence="1 7">Belongs to the SbcD family.</text>
</comment>
<evidence type="ECO:0000256" key="2">
    <source>
        <dbReference type="ARBA" id="ARBA00011322"/>
    </source>
</evidence>
<comment type="subunit">
    <text evidence="2 7">Heterodimer of SbcC and SbcD.</text>
</comment>
<comment type="function">
    <text evidence="7">SbcCD cleaves DNA hairpin structures. These structures can inhibit DNA replication and are intermediates in certain DNA recombination reactions. The complex acts as a 3'-&gt;5' double strand exonuclease that can open hairpins. It also has a 5' single-strand endonuclease activity.</text>
</comment>
<dbReference type="InterPro" id="IPR041796">
    <property type="entry name" value="Mre11_N"/>
</dbReference>
<evidence type="ECO:0000256" key="1">
    <source>
        <dbReference type="ARBA" id="ARBA00010555"/>
    </source>
</evidence>
<protein>
    <recommendedName>
        <fullName evidence="3 7">Nuclease SbcCD subunit D</fullName>
    </recommendedName>
</protein>
<keyword evidence="7" id="KW-0255">Endonuclease</keyword>
<evidence type="ECO:0000256" key="5">
    <source>
        <dbReference type="ARBA" id="ARBA00022801"/>
    </source>
</evidence>
<feature type="domain" description="Nuclease SbcCD subunit D C-terminal" evidence="9">
    <location>
        <begin position="268"/>
        <end position="353"/>
    </location>
</feature>
<dbReference type="Pfam" id="PF00149">
    <property type="entry name" value="Metallophos"/>
    <property type="match status" value="1"/>
</dbReference>
<evidence type="ECO:0000256" key="4">
    <source>
        <dbReference type="ARBA" id="ARBA00022722"/>
    </source>
</evidence>